<feature type="chain" id="PRO_5046512183" evidence="1">
    <location>
        <begin position="36"/>
        <end position="1335"/>
    </location>
</feature>
<keyword evidence="4" id="KW-1185">Reference proteome</keyword>
<reference evidence="3 4" key="1">
    <citation type="submission" date="2023-03" db="EMBL/GenBank/DDBJ databases">
        <title>Bacillus Genome Sequencing.</title>
        <authorList>
            <person name="Dunlap C."/>
        </authorList>
    </citation>
    <scope>NUCLEOTIDE SEQUENCE [LARGE SCALE GENOMIC DNA]</scope>
    <source>
        <strain evidence="3 4">BD-533</strain>
    </source>
</reference>
<dbReference type="Pfam" id="PF22124">
    <property type="entry name" value="Glyco_hydro_95_cat"/>
    <property type="match status" value="1"/>
</dbReference>
<name>A0ABU6FYQ0_9BACL</name>
<comment type="caution">
    <text evidence="3">The sequence shown here is derived from an EMBL/GenBank/DDBJ whole genome shotgun (WGS) entry which is preliminary data.</text>
</comment>
<dbReference type="InterPro" id="IPR012341">
    <property type="entry name" value="6hp_glycosidase-like_sf"/>
</dbReference>
<evidence type="ECO:0000313" key="4">
    <source>
        <dbReference type="Proteomes" id="UP001338137"/>
    </source>
</evidence>
<feature type="signal peptide" evidence="1">
    <location>
        <begin position="1"/>
        <end position="35"/>
    </location>
</feature>
<dbReference type="Gene3D" id="2.60.40.1180">
    <property type="entry name" value="Golgi alpha-mannosidase II"/>
    <property type="match status" value="1"/>
</dbReference>
<dbReference type="SUPFAM" id="SSF49785">
    <property type="entry name" value="Galactose-binding domain-like"/>
    <property type="match status" value="2"/>
</dbReference>
<dbReference type="PROSITE" id="PS50022">
    <property type="entry name" value="FA58C_3"/>
    <property type="match status" value="2"/>
</dbReference>
<dbReference type="InterPro" id="IPR013780">
    <property type="entry name" value="Glyco_hydro_b"/>
</dbReference>
<dbReference type="InterPro" id="IPR008928">
    <property type="entry name" value="6-hairpin_glycosidase_sf"/>
</dbReference>
<evidence type="ECO:0000313" key="3">
    <source>
        <dbReference type="EMBL" id="MEC0226529.1"/>
    </source>
</evidence>
<feature type="domain" description="F5/8 type C" evidence="2">
    <location>
        <begin position="456"/>
        <end position="593"/>
    </location>
</feature>
<dbReference type="EMBL" id="JARLKY010000011">
    <property type="protein sequence ID" value="MEC0226529.1"/>
    <property type="molecule type" value="Genomic_DNA"/>
</dbReference>
<dbReference type="InterPro" id="IPR054363">
    <property type="entry name" value="GH95_cat"/>
</dbReference>
<dbReference type="InterPro" id="IPR000421">
    <property type="entry name" value="FA58C"/>
</dbReference>
<dbReference type="InterPro" id="IPR008979">
    <property type="entry name" value="Galactose-bd-like_sf"/>
</dbReference>
<dbReference type="Gene3D" id="2.60.120.260">
    <property type="entry name" value="Galactose-binding domain-like"/>
    <property type="match status" value="2"/>
</dbReference>
<dbReference type="Gene3D" id="1.50.10.10">
    <property type="match status" value="1"/>
</dbReference>
<dbReference type="PANTHER" id="PTHR31084:SF0">
    <property type="entry name" value="ALPHA-L-FUCOSIDASE 2"/>
    <property type="match status" value="1"/>
</dbReference>
<dbReference type="Proteomes" id="UP001338137">
    <property type="component" value="Unassembled WGS sequence"/>
</dbReference>
<protein>
    <submittedName>
        <fullName evidence="3">Discoidin domain-containing protein</fullName>
    </submittedName>
</protein>
<dbReference type="Pfam" id="PF00754">
    <property type="entry name" value="F5_F8_type_C"/>
    <property type="match status" value="2"/>
</dbReference>
<dbReference type="RefSeq" id="WP_326070941.1">
    <property type="nucleotide sequence ID" value="NZ_JARLKY010000011.1"/>
</dbReference>
<dbReference type="SUPFAM" id="SSF48208">
    <property type="entry name" value="Six-hairpin glycosidases"/>
    <property type="match status" value="1"/>
</dbReference>
<keyword evidence="1" id="KW-0732">Signal</keyword>
<sequence length="1335" mass="148614">MYKSNRMVKKACKNMVVSLLATSFFVSFQTNFVFASPNEQSLTRLTGVVATSNSDWNANVASKTIDGNVSGESYSWVSNKNTSPYWLKIQLPSQKTISKYILHHSGVLGDKKYDPVSFKVSISTDDVNWTEVDQVDNNIYDVTGRTFATPVTARYVKVEYVTPEQNFNQSAASMRARLAEIELFSSADAVSQLYQRVPVITLNDRTVPYTGDPVNWYVDGATTPIAYTGGTNQIPFKYKYKRHGVTENFTETAPSQLGSYDVKAVFEGNSIYSASESNVALLTVTKANISLSLESGSFNHTGSGIAMTGAKSLPFKVPYSYKYKALTPGAVWVNTAPKEVGTYMVKAVFPGNDVALPAESNETTMSILQASTKTNWTELRDLLSGLTAKQQTEVSDFYLRDKYMESGMLMGNGTFGVVSDARRNEQSYFLTSGDAWKNPARDQQQALVNAQLKLTNGDPIVSVPNAASKFIYTSTIEADRENIFNGEDVNAFDSNENTEWISTSQKVSQENKPRNLEKWVSLKGKQPFTFNKIEIKHHSVRFPDEAKYNLYNYNIQTSNDGNSWTTIKSVTGNMYSSNTFNFDNPITSSYLRVTTTKPVDPRYETLHFPKDMTSARITDINLYNNGVNVVNPPTTNDGSFLHERDILNAEIRSKMKYNSNLVSYQTWVADDQNSMFTNVTLDSSAAGPQKVNIQLNAPVISGITNTTGIDGNVVWLTRNGETGFIFRGATATKVIKGNYVMGANMIVLTLNPGETAKIATALYTHSGLKSKAGEGSILVTKDMTTVKNIAVQRLNAMTEASIQTSYTHHQNWWKNYWLKSYVNFSDPVMEDFYYNMLYILGCAIRQTPEWAEQPNVVGGLNGIFHTNDNTAATGNAILNYNYEAPFYGLYSSNRMDMSQPYYADAVNALSYWQNETAKNGYQGVQIDRGVTPLRAFYGVMAPQAPAVTKNPGLSSDQKSNIALFTRPFIWDWQYTRNKENLKRFVYPWIKEVARFYCDFVVVGSDGKYWIEDSSEHEAGDDTNTAIDMGYFRSTLRDYIEMAQHLNVDADLVARSQHVLNNLAPIPTSMNNPTTKSELASLGFDNNKEVIVSGVKSENDKQKEQFDLPWAQYISSTNQPTLLEGVVHPGEFVSMGSDPALIQIAKNTFEYLDPMTPHTDGGALNGFPKTFTIAARLGIDPDKLMERFLLTLKTMHNSKMFYDTTASYENTGALESVNSMLLQNELNNLSGGTYEMRLFPSWSKKYDAKFVTLRAKNAFRVSSELKNGKVLSTEIISDAGNPVTLVSPWAKGIVVTDKNGNQVAVTKGKTRHTNEVTYTFSTAVNGVYTVTEATAH</sequence>
<evidence type="ECO:0000259" key="2">
    <source>
        <dbReference type="PROSITE" id="PS50022"/>
    </source>
</evidence>
<dbReference type="PANTHER" id="PTHR31084">
    <property type="entry name" value="ALPHA-L-FUCOSIDASE 2"/>
    <property type="match status" value="1"/>
</dbReference>
<accession>A0ABU6FYQ0</accession>
<evidence type="ECO:0000256" key="1">
    <source>
        <dbReference type="SAM" id="SignalP"/>
    </source>
</evidence>
<organism evidence="3 4">
    <name type="scientific">Paenibacillus alba</name>
    <dbReference type="NCBI Taxonomy" id="1197127"/>
    <lineage>
        <taxon>Bacteria</taxon>
        <taxon>Bacillati</taxon>
        <taxon>Bacillota</taxon>
        <taxon>Bacilli</taxon>
        <taxon>Bacillales</taxon>
        <taxon>Paenibacillaceae</taxon>
        <taxon>Paenibacillus</taxon>
    </lineage>
</organism>
<proteinExistence type="predicted"/>
<feature type="domain" description="F5/8 type C" evidence="2">
    <location>
        <begin position="37"/>
        <end position="186"/>
    </location>
</feature>
<gene>
    <name evidence="3" type="ORF">P4I72_05310</name>
</gene>